<feature type="transmembrane region" description="Helical" evidence="1">
    <location>
        <begin position="12"/>
        <end position="30"/>
    </location>
</feature>
<evidence type="ECO:0000313" key="3">
    <source>
        <dbReference type="Proteomes" id="UP000541583"/>
    </source>
</evidence>
<name>A0ABR6PKQ3_9SPHI</name>
<comment type="caution">
    <text evidence="2">The sequence shown here is derived from an EMBL/GenBank/DDBJ whole genome shotgun (WGS) entry which is preliminary data.</text>
</comment>
<proteinExistence type="predicted"/>
<accession>A0ABR6PKQ3</accession>
<dbReference type="RefSeq" id="WP_076373875.1">
    <property type="nucleotide sequence ID" value="NZ_FTMG01000006.1"/>
</dbReference>
<gene>
    <name evidence="2" type="ORF">HDF23_003108</name>
</gene>
<keyword evidence="1" id="KW-1133">Transmembrane helix</keyword>
<dbReference type="EMBL" id="JACHCB010000007">
    <property type="protein sequence ID" value="MBB6110352.1"/>
    <property type="molecule type" value="Genomic_DNA"/>
</dbReference>
<keyword evidence="1" id="KW-0812">Transmembrane</keyword>
<keyword evidence="1" id="KW-0472">Membrane</keyword>
<evidence type="ECO:0000256" key="1">
    <source>
        <dbReference type="SAM" id="Phobius"/>
    </source>
</evidence>
<evidence type="ECO:0000313" key="2">
    <source>
        <dbReference type="EMBL" id="MBB6110352.1"/>
    </source>
</evidence>
<sequence length="238" mass="26927">MENLQKQMKALKIYSGILTMLVLALIVTAFRQNNSDNEHFKHITAERIDIVDANGQIRMAISNHDRQHPGTLGGKELPKRDRPAGMIFFNDDGDECGGLVYDGNKKGAGMVYSIDQYLNDQIMQLQYNQYNEGKTMQRSYGFKLWDKYDNYPSTKVMANIDSLKKLKDTAAYNAGIKKLQQPGVITAERLFVGKNTKGEVGLFLRDDKGKPRLKIYINSQNQPVIETLNDKGEVITSK</sequence>
<reference evidence="2 3" key="1">
    <citation type="submission" date="2020-08" db="EMBL/GenBank/DDBJ databases">
        <title>Genomic Encyclopedia of Type Strains, Phase IV (KMG-V): Genome sequencing to study the core and pangenomes of soil and plant-associated prokaryotes.</title>
        <authorList>
            <person name="Whitman W."/>
        </authorList>
    </citation>
    <scope>NUCLEOTIDE SEQUENCE [LARGE SCALE GENOMIC DNA]</scope>
    <source>
        <strain evidence="2 3">ANJLi2</strain>
    </source>
</reference>
<protein>
    <submittedName>
        <fullName evidence="2">Uncharacterized protein</fullName>
    </submittedName>
</protein>
<dbReference type="Proteomes" id="UP000541583">
    <property type="component" value="Unassembled WGS sequence"/>
</dbReference>
<keyword evidence="3" id="KW-1185">Reference proteome</keyword>
<organism evidence="2 3">
    <name type="scientific">Mucilaginibacter lappiensis</name>
    <dbReference type="NCBI Taxonomy" id="354630"/>
    <lineage>
        <taxon>Bacteria</taxon>
        <taxon>Pseudomonadati</taxon>
        <taxon>Bacteroidota</taxon>
        <taxon>Sphingobacteriia</taxon>
        <taxon>Sphingobacteriales</taxon>
        <taxon>Sphingobacteriaceae</taxon>
        <taxon>Mucilaginibacter</taxon>
    </lineage>
</organism>